<feature type="domain" description="EF-hand" evidence="23">
    <location>
        <begin position="845"/>
        <end position="880"/>
    </location>
</feature>
<dbReference type="GO" id="GO:0042744">
    <property type="term" value="P:hydrogen peroxide catabolic process"/>
    <property type="evidence" value="ECO:0007669"/>
    <property type="project" value="UniProtKB-KW"/>
</dbReference>
<dbReference type="GO" id="GO:0005509">
    <property type="term" value="F:calcium ion binding"/>
    <property type="evidence" value="ECO:0007669"/>
    <property type="project" value="InterPro"/>
</dbReference>
<dbReference type="GeneTree" id="ENSGT00940000160291"/>
<feature type="transmembrane region" description="Helical" evidence="22">
    <location>
        <begin position="1186"/>
        <end position="1203"/>
    </location>
</feature>
<dbReference type="PROSITE" id="PS00018">
    <property type="entry name" value="EF_HAND_1"/>
    <property type="match status" value="2"/>
</dbReference>
<keyword evidence="19" id="KW-0376">Hydrogen peroxide</keyword>
<dbReference type="SUPFAM" id="SSF52343">
    <property type="entry name" value="Ferredoxin reductase-like, C-terminal NADP-linked domain"/>
    <property type="match status" value="1"/>
</dbReference>
<keyword evidence="16" id="KW-0560">Oxidoreductase</keyword>
<reference evidence="26" key="3">
    <citation type="journal article" date="2014" name="Nature">
        <title>Elephant shark genome provides unique insights into gnathostome evolution.</title>
        <authorList>
            <consortium name="International Elephant Shark Genome Sequencing Consortium"/>
            <person name="Venkatesh B."/>
            <person name="Lee A.P."/>
            <person name="Ravi V."/>
            <person name="Maurya A.K."/>
            <person name="Lian M.M."/>
            <person name="Swann J.B."/>
            <person name="Ohta Y."/>
            <person name="Flajnik M.F."/>
            <person name="Sutoh Y."/>
            <person name="Kasahara M."/>
            <person name="Hoon S."/>
            <person name="Gangu V."/>
            <person name="Roy S.W."/>
            <person name="Irimia M."/>
            <person name="Korzh V."/>
            <person name="Kondrychyn I."/>
            <person name="Lim Z.W."/>
            <person name="Tay B.H."/>
            <person name="Tohari S."/>
            <person name="Kong K.W."/>
            <person name="Ho S."/>
            <person name="Lorente-Galdos B."/>
            <person name="Quilez J."/>
            <person name="Marques-Bonet T."/>
            <person name="Raney B.J."/>
            <person name="Ingham P.W."/>
            <person name="Tay A."/>
            <person name="Hillier L.W."/>
            <person name="Minx P."/>
            <person name="Boehm T."/>
            <person name="Wilson R.K."/>
            <person name="Brenner S."/>
            <person name="Warren W.C."/>
        </authorList>
    </citation>
    <scope>NUCLEOTIDE SEQUENCE [LARGE SCALE GENOMIC DNA]</scope>
</reference>
<keyword evidence="8 22" id="KW-0812">Transmembrane</keyword>
<dbReference type="InterPro" id="IPR010255">
    <property type="entry name" value="Haem_peroxidase_sf"/>
</dbReference>
<evidence type="ECO:0000256" key="7">
    <source>
        <dbReference type="ARBA" id="ARBA00022630"/>
    </source>
</evidence>
<feature type="transmembrane region" description="Helical" evidence="22">
    <location>
        <begin position="1116"/>
        <end position="1137"/>
    </location>
</feature>
<comment type="function">
    <text evidence="1">Generates hydrogen peroxide which is required for the activity of thyroid peroxidase/TPO and lactoperoxidase/LPO. Plays a role in thyroid hormones synthesis and lactoperoxidase-mediated antimicrobial defense at the surface of mucosa. May have its own peroxidase activity through its N-terminal peroxidase-like domain.</text>
</comment>
<keyword evidence="12" id="KW-0274">FAD</keyword>
<evidence type="ECO:0000256" key="10">
    <source>
        <dbReference type="ARBA" id="ARBA00022729"/>
    </source>
</evidence>
<dbReference type="InterPro" id="IPR017938">
    <property type="entry name" value="Riboflavin_synthase-like_b-brl"/>
</dbReference>
<dbReference type="Pfam" id="PF01794">
    <property type="entry name" value="Ferric_reduct"/>
    <property type="match status" value="1"/>
</dbReference>
<dbReference type="Pfam" id="PF08030">
    <property type="entry name" value="NAD_binding_6"/>
    <property type="match status" value="1"/>
</dbReference>
<evidence type="ECO:0000256" key="2">
    <source>
        <dbReference type="ARBA" id="ARBA00004424"/>
    </source>
</evidence>
<accession>A0A4W3IAI1</accession>
<evidence type="ECO:0000313" key="26">
    <source>
        <dbReference type="Proteomes" id="UP000314986"/>
    </source>
</evidence>
<dbReference type="EC" id="1.6.3.1" evidence="5"/>
<dbReference type="InterPro" id="IPR011992">
    <property type="entry name" value="EF-hand-dom_pair"/>
</dbReference>
<evidence type="ECO:0000256" key="20">
    <source>
        <dbReference type="ARBA" id="ARBA00047455"/>
    </source>
</evidence>
<comment type="pathway">
    <text evidence="3">Hormone biosynthesis; thyroid hormone biosynthesis.</text>
</comment>
<sequence>MARRELWKAVIAVGWACIALHFPFTIAQNNINWEVQRYDGWYNNLAFHNRGSAGCPLMRLMPARYGDGVYQAVQEPDVPNARDISNIISNGSSGLPSLRNTTVLSVFFGYHVMFEIVDDRKPGCPPEFFDVPIPPGDPIFDPNRNGNVRLLFQRSAWDRNSGRSPNNPRIQMNQVTAWIDGSSIYGSSHSWCDELRSFSDGKLASGSKPLLPKPSTGKLPMWNHPDPSTGDTGLQGFYDFGNTRANENPFIMAVNIIWFRYHNHLAAKLKEKQPTWSDEDLFQNARKRVIATLQNIALYEWLPAYLGTNVSNYNGYKKFVDPGISPGFQAAAMRFGATMVPPGVYMRNKTCSFRNNMGPNKSKTLALRVCNNYWKRQKPELPSEAVIDELIFGMASQIAEKEDNIVVEDLRDYLYGPLKFSRSDLVALTIQHGRDNGLPTFNAMRQAFQLPPVKNWSEINPSLASLQRQYGKNPDKLETWPGGLLETNGAPGELFTKITIDQFERIRDGDRFWFENPQNGLFTTEEIQQIRNTKFFDVLAVTLNTTTDEIQQNVFFWNTGDPCQQPKQLTVADFEPCTKAISLNYFEGSGAPFGIIIVILCCLPLVCLIPAFIVALYRKRKFKKVQRRSRKCSSKYLYSLLFPCLVCEWQGPTEPLRPVHLRLDANKSIKVLDNKQHLIRIINLNEEMELAKSNNNDQRVLLIKVPKEYDLVMFFDTEEDCTDFIETLQNFLEESGFVLRMVEMAEKTILKEAITKLHRSQVLDTFFRHVFAQVMRGTLEHFSFSQKAKESLNCELTRAEFAEALSLKEDSTFVEQMFLLADKDGNGYLSFREFMDIFIIFMKGSPEEKSKLMFRMYDVDGNGVLSKEEFSILLRSFIEISNNCLSKMQAEEIMDSLYREAGFQDKPDLTWEDFHYLFRDHVSALKFAQLNVKGVDVPNTEKSNRHHRVSFLKGKPNKVIMTGSYLILCYRSANQRPRPYTEAKREKYNRSKVHQKVQQFKRFIENYRRHIVCVLIFYGIAAGLFVERAYHYAINAEESGIPQNTYVGIIISRGSAACVSFMYSYILLTMCRNLITFLRETFLNYYIPFDAAVDFHRLVAMSAVVLAIFHSAGHGVNVYTFCVSSLSNLACMFPSVFIDDGSELPQKFYWWFFQTIPGMTGVLLLIVLAIIYVFASRHFRRISFRAFWVTHHLYVVLYILVLVHGSSNLIQRQSFYLYFIVPALIYLVDKLISLSRKKKEVSVVNAELQPSGVTYLEFKRPQDFEYKSGQWVRIACLALGTDEYHPFTLTSAPHEDSLSLHIRAVGPWTTQLRETYSPEHLSKLGIIPKIYLDGPFGEGHQEWNQFEVSVLVGGGIGVTPFASILKDLVFKSTINSKITCKKVYFIWVTRTQRQFEWMADIIREVEENDKNDLVSVHIYITQLAEKFDLRTTMLYICERHFQKVSNKSLFTGLRSITHFGRPQFVPFFNSLQEVHPEVGKIGVFSCGPPGLTKNVEKACQQINKRDQAHFIHHYENF</sequence>
<dbReference type="Gene3D" id="3.40.50.80">
    <property type="entry name" value="Nucleotide-binding domain of ferredoxin-NADP reductase (FNR) module"/>
    <property type="match status" value="1"/>
</dbReference>
<reference evidence="26" key="1">
    <citation type="journal article" date="2006" name="Science">
        <title>Ancient noncoding elements conserved in the human genome.</title>
        <authorList>
            <person name="Venkatesh B."/>
            <person name="Kirkness E.F."/>
            <person name="Loh Y.H."/>
            <person name="Halpern A.L."/>
            <person name="Lee A.P."/>
            <person name="Johnson J."/>
            <person name="Dandona N."/>
            <person name="Viswanathan L.D."/>
            <person name="Tay A."/>
            <person name="Venter J.C."/>
            <person name="Strausberg R.L."/>
            <person name="Brenner S."/>
        </authorList>
    </citation>
    <scope>NUCLEOTIDE SEQUENCE [LARGE SCALE GENOMIC DNA]</scope>
</reference>
<dbReference type="SUPFAM" id="SSF47473">
    <property type="entry name" value="EF-hand"/>
    <property type="match status" value="1"/>
</dbReference>
<keyword evidence="9" id="KW-0479">Metal-binding</keyword>
<dbReference type="SMART" id="SM00054">
    <property type="entry name" value="EFh"/>
    <property type="match status" value="2"/>
</dbReference>
<comment type="subcellular location">
    <subcellularLocation>
        <location evidence="2">Apical cell membrane</location>
        <topology evidence="2">Multi-pass membrane protein</topology>
    </subcellularLocation>
</comment>
<dbReference type="PANTHER" id="PTHR11972:SF175">
    <property type="entry name" value="NAD(P)H OXIDASE (H2O2-FORMING)"/>
    <property type="match status" value="1"/>
</dbReference>
<dbReference type="GO" id="GO:0020037">
    <property type="term" value="F:heme binding"/>
    <property type="evidence" value="ECO:0007669"/>
    <property type="project" value="InterPro"/>
</dbReference>
<dbReference type="FunFam" id="3.40.50.80:FF:000006">
    <property type="entry name" value="Dual oxidase 2"/>
    <property type="match status" value="1"/>
</dbReference>
<dbReference type="InterPro" id="IPR002048">
    <property type="entry name" value="EF_hand_dom"/>
</dbReference>
<dbReference type="InterPro" id="IPR039261">
    <property type="entry name" value="FNR_nucleotide-bd"/>
</dbReference>
<keyword evidence="15 22" id="KW-1133">Transmembrane helix</keyword>
<evidence type="ECO:0000259" key="23">
    <source>
        <dbReference type="PROSITE" id="PS50222"/>
    </source>
</evidence>
<keyword evidence="7" id="KW-0285">Flavoprotein</keyword>
<dbReference type="PRINTS" id="PR00457">
    <property type="entry name" value="ANPEROXIDASE"/>
</dbReference>
<dbReference type="SFLD" id="SFLDG01168">
    <property type="entry name" value="Ferric_reductase_subgroup_(FRE"/>
    <property type="match status" value="1"/>
</dbReference>
<dbReference type="InterPro" id="IPR013121">
    <property type="entry name" value="Fe_red_NAD-bd_6"/>
</dbReference>
<protein>
    <recommendedName>
        <fullName evidence="5">NAD(P)H oxidase (H2O2-forming)</fullName>
        <ecNumber evidence="5">1.6.3.1</ecNumber>
    </recommendedName>
</protein>
<dbReference type="SFLD" id="SFLDG01169">
    <property type="entry name" value="NADPH_oxidase_subgroup_(NOX)"/>
    <property type="match status" value="1"/>
</dbReference>
<dbReference type="Gene3D" id="1.10.238.10">
    <property type="entry name" value="EF-hand"/>
    <property type="match status" value="1"/>
</dbReference>
<evidence type="ECO:0000256" key="11">
    <source>
        <dbReference type="ARBA" id="ARBA00022737"/>
    </source>
</evidence>
<dbReference type="GO" id="GO:0016324">
    <property type="term" value="C:apical plasma membrane"/>
    <property type="evidence" value="ECO:0007669"/>
    <property type="project" value="UniProtKB-SubCell"/>
</dbReference>
<keyword evidence="13" id="KW-0106">Calcium</keyword>
<evidence type="ECO:0000256" key="4">
    <source>
        <dbReference type="ARBA" id="ARBA00005644"/>
    </source>
</evidence>
<dbReference type="UniPathway" id="UPA00194"/>
<dbReference type="GO" id="GO:0042554">
    <property type="term" value="P:superoxide anion generation"/>
    <property type="evidence" value="ECO:0007669"/>
    <property type="project" value="TreeGrafter"/>
</dbReference>
<keyword evidence="11" id="KW-0677">Repeat</keyword>
<dbReference type="PANTHER" id="PTHR11972">
    <property type="entry name" value="NADPH OXIDASE"/>
    <property type="match status" value="1"/>
</dbReference>
<evidence type="ECO:0000256" key="14">
    <source>
        <dbReference type="ARBA" id="ARBA00022857"/>
    </source>
</evidence>
<feature type="transmembrane region" description="Helical" evidence="22">
    <location>
        <begin position="1007"/>
        <end position="1026"/>
    </location>
</feature>
<comment type="catalytic activity">
    <reaction evidence="21">
        <text>NADPH + O2 + H(+) = H2O2 + NADP(+)</text>
        <dbReference type="Rhea" id="RHEA:11260"/>
        <dbReference type="ChEBI" id="CHEBI:15378"/>
        <dbReference type="ChEBI" id="CHEBI:15379"/>
        <dbReference type="ChEBI" id="CHEBI:16240"/>
        <dbReference type="ChEBI" id="CHEBI:57783"/>
        <dbReference type="ChEBI" id="CHEBI:58349"/>
        <dbReference type="EC" id="1.6.3.1"/>
    </reaction>
</comment>
<organism evidence="25 26">
    <name type="scientific">Callorhinchus milii</name>
    <name type="common">Ghost shark</name>
    <dbReference type="NCBI Taxonomy" id="7868"/>
    <lineage>
        <taxon>Eukaryota</taxon>
        <taxon>Metazoa</taxon>
        <taxon>Chordata</taxon>
        <taxon>Craniata</taxon>
        <taxon>Vertebrata</taxon>
        <taxon>Chondrichthyes</taxon>
        <taxon>Holocephali</taxon>
        <taxon>Chimaeriformes</taxon>
        <taxon>Callorhinchidae</taxon>
        <taxon>Callorhinchus</taxon>
    </lineage>
</organism>
<dbReference type="CDD" id="cd06186">
    <property type="entry name" value="NOX_Duox_like_FAD_NADP"/>
    <property type="match status" value="1"/>
</dbReference>
<evidence type="ECO:0000256" key="12">
    <source>
        <dbReference type="ARBA" id="ARBA00022827"/>
    </source>
</evidence>
<feature type="transmembrane region" description="Helical" evidence="22">
    <location>
        <begin position="1215"/>
        <end position="1232"/>
    </location>
</feature>
<evidence type="ECO:0000256" key="22">
    <source>
        <dbReference type="SAM" id="Phobius"/>
    </source>
</evidence>
<dbReference type="InterPro" id="IPR013112">
    <property type="entry name" value="FAD-bd_8"/>
</dbReference>
<dbReference type="GO" id="GO:0043020">
    <property type="term" value="C:NADPH oxidase complex"/>
    <property type="evidence" value="ECO:0007669"/>
    <property type="project" value="TreeGrafter"/>
</dbReference>
<keyword evidence="18" id="KW-0325">Glycoprotein</keyword>
<feature type="transmembrane region" description="Helical" evidence="22">
    <location>
        <begin position="1046"/>
        <end position="1066"/>
    </location>
</feature>
<dbReference type="SUPFAM" id="SSF63380">
    <property type="entry name" value="Riboflavin synthase domain-like"/>
    <property type="match status" value="1"/>
</dbReference>
<dbReference type="GO" id="GO:0006590">
    <property type="term" value="P:thyroid hormone generation"/>
    <property type="evidence" value="ECO:0007669"/>
    <property type="project" value="UniProtKB-UniPathway"/>
</dbReference>
<dbReference type="GO" id="GO:0004601">
    <property type="term" value="F:peroxidase activity"/>
    <property type="evidence" value="ECO:0007669"/>
    <property type="project" value="UniProtKB-KW"/>
</dbReference>
<dbReference type="InterPro" id="IPR013130">
    <property type="entry name" value="Fe3_Rdtase_TM_dom"/>
</dbReference>
<evidence type="ECO:0000256" key="17">
    <source>
        <dbReference type="ARBA" id="ARBA00023136"/>
    </source>
</evidence>
<dbReference type="InterPro" id="IPR018247">
    <property type="entry name" value="EF_Hand_1_Ca_BS"/>
</dbReference>
<evidence type="ECO:0000256" key="3">
    <source>
        <dbReference type="ARBA" id="ARBA00005197"/>
    </source>
</evidence>
<feature type="transmembrane region" description="Helical" evidence="22">
    <location>
        <begin position="593"/>
        <end position="616"/>
    </location>
</feature>
<evidence type="ECO:0000256" key="18">
    <source>
        <dbReference type="ARBA" id="ARBA00023180"/>
    </source>
</evidence>
<dbReference type="CDD" id="cd09820">
    <property type="entry name" value="dual_peroxidase_like"/>
    <property type="match status" value="1"/>
</dbReference>
<dbReference type="GO" id="GO:0016174">
    <property type="term" value="F:NAD(P)H oxidase H2O2-forming activity"/>
    <property type="evidence" value="ECO:0007669"/>
    <property type="project" value="UniProtKB-EC"/>
</dbReference>
<keyword evidence="6" id="KW-0575">Peroxidase</keyword>
<dbReference type="Gene3D" id="2.40.30.10">
    <property type="entry name" value="Translation factors"/>
    <property type="match status" value="1"/>
</dbReference>
<dbReference type="InterPro" id="IPR037120">
    <property type="entry name" value="Haem_peroxidase_sf_animal"/>
</dbReference>
<dbReference type="SUPFAM" id="SSF48113">
    <property type="entry name" value="Heme-dependent peroxidases"/>
    <property type="match status" value="1"/>
</dbReference>
<dbReference type="Pfam" id="PF08022">
    <property type="entry name" value="FAD_binding_8"/>
    <property type="match status" value="1"/>
</dbReference>
<dbReference type="GO" id="GO:0042742">
    <property type="term" value="P:defense response to bacterium"/>
    <property type="evidence" value="ECO:0007669"/>
    <property type="project" value="UniProtKB-ARBA"/>
</dbReference>
<evidence type="ECO:0000256" key="5">
    <source>
        <dbReference type="ARBA" id="ARBA00012698"/>
    </source>
</evidence>
<keyword evidence="10" id="KW-0732">Signal</keyword>
<evidence type="ECO:0000256" key="16">
    <source>
        <dbReference type="ARBA" id="ARBA00023002"/>
    </source>
</evidence>
<dbReference type="FunFam" id="1.10.640.10:FF:000004">
    <property type="entry name" value="Dual oxidase 2"/>
    <property type="match status" value="1"/>
</dbReference>
<dbReference type="Proteomes" id="UP000314986">
    <property type="component" value="Unassembled WGS sequence"/>
</dbReference>
<dbReference type="Ensembl" id="ENSCMIT00000026125.1">
    <property type="protein sequence ID" value="ENSCMIP00000025702.1"/>
    <property type="gene ID" value="ENSCMIG00000011226.1"/>
</dbReference>
<evidence type="ECO:0000256" key="6">
    <source>
        <dbReference type="ARBA" id="ARBA00022559"/>
    </source>
</evidence>
<dbReference type="Pfam" id="PF13833">
    <property type="entry name" value="EF-hand_8"/>
    <property type="match status" value="1"/>
</dbReference>
<dbReference type="InterPro" id="IPR019791">
    <property type="entry name" value="Haem_peroxidase_animal"/>
</dbReference>
<evidence type="ECO:0000313" key="25">
    <source>
        <dbReference type="Ensembl" id="ENSCMIP00000025702.1"/>
    </source>
</evidence>
<dbReference type="InterPro" id="IPR050369">
    <property type="entry name" value="RBOH/FRE"/>
</dbReference>
<dbReference type="GO" id="GO:0006979">
    <property type="term" value="P:response to oxidative stress"/>
    <property type="evidence" value="ECO:0007669"/>
    <property type="project" value="InterPro"/>
</dbReference>
<gene>
    <name evidence="25" type="primary">duox</name>
</gene>
<dbReference type="PROSITE" id="PS50222">
    <property type="entry name" value="EF_HAND_2"/>
    <property type="match status" value="2"/>
</dbReference>
<reference evidence="25" key="5">
    <citation type="submission" date="2025-09" db="UniProtKB">
        <authorList>
            <consortium name="Ensembl"/>
        </authorList>
    </citation>
    <scope>IDENTIFICATION</scope>
</reference>
<dbReference type="GO" id="GO:0016175">
    <property type="term" value="F:superoxide-generating NAD(P)H oxidase activity"/>
    <property type="evidence" value="ECO:0007669"/>
    <property type="project" value="UniProtKB-ARBA"/>
</dbReference>
<evidence type="ECO:0000256" key="21">
    <source>
        <dbReference type="ARBA" id="ARBA00048762"/>
    </source>
</evidence>
<evidence type="ECO:0000256" key="15">
    <source>
        <dbReference type="ARBA" id="ARBA00022989"/>
    </source>
</evidence>
<comment type="similarity">
    <text evidence="4">In the N-terminal section; belongs to the peroxidase family.</text>
</comment>
<keyword evidence="14" id="KW-0521">NADP</keyword>
<feature type="transmembrane region" description="Helical" evidence="22">
    <location>
        <begin position="1149"/>
        <end position="1174"/>
    </location>
</feature>
<comment type="catalytic activity">
    <reaction evidence="20">
        <text>NADH + O2 + H(+) = H2O2 + NAD(+)</text>
        <dbReference type="Rhea" id="RHEA:11264"/>
        <dbReference type="ChEBI" id="CHEBI:15378"/>
        <dbReference type="ChEBI" id="CHEBI:15379"/>
        <dbReference type="ChEBI" id="CHEBI:16240"/>
        <dbReference type="ChEBI" id="CHEBI:57540"/>
        <dbReference type="ChEBI" id="CHEBI:57945"/>
        <dbReference type="EC" id="1.6.3.1"/>
    </reaction>
</comment>
<dbReference type="GO" id="GO:0009653">
    <property type="term" value="P:anatomical structure morphogenesis"/>
    <property type="evidence" value="ECO:0007669"/>
    <property type="project" value="UniProtKB-ARBA"/>
</dbReference>
<reference evidence="26" key="2">
    <citation type="journal article" date="2007" name="PLoS Biol.">
        <title>Survey sequencing and comparative analysis of the elephant shark (Callorhinchus milii) genome.</title>
        <authorList>
            <person name="Venkatesh B."/>
            <person name="Kirkness E.F."/>
            <person name="Loh Y.H."/>
            <person name="Halpern A.L."/>
            <person name="Lee A.P."/>
            <person name="Johnson J."/>
            <person name="Dandona N."/>
            <person name="Viswanathan L.D."/>
            <person name="Tay A."/>
            <person name="Venter J.C."/>
            <person name="Strausberg R.L."/>
            <person name="Brenner S."/>
        </authorList>
    </citation>
    <scope>NUCLEOTIDE SEQUENCE [LARGE SCALE GENOMIC DNA]</scope>
</reference>
<dbReference type="PROSITE" id="PS50292">
    <property type="entry name" value="PEROXIDASE_3"/>
    <property type="match status" value="1"/>
</dbReference>
<dbReference type="FunFam" id="2.40.30.10:FF:000059">
    <property type="entry name" value="dual oxidase isoform X1"/>
    <property type="match status" value="1"/>
</dbReference>
<proteinExistence type="inferred from homology"/>
<feature type="domain" description="EF-hand" evidence="23">
    <location>
        <begin position="809"/>
        <end position="844"/>
    </location>
</feature>
<keyword evidence="17 22" id="KW-0472">Membrane</keyword>
<dbReference type="PROSITE" id="PS51384">
    <property type="entry name" value="FAD_FR"/>
    <property type="match status" value="1"/>
</dbReference>
<name>A0A4W3IAI1_CALMI</name>
<feature type="domain" description="FAD-binding FR-type" evidence="24">
    <location>
        <begin position="1236"/>
        <end position="1342"/>
    </location>
</feature>
<dbReference type="Pfam" id="PF13202">
    <property type="entry name" value="EF-hand_5"/>
    <property type="match status" value="1"/>
</dbReference>
<dbReference type="InterPro" id="IPR017927">
    <property type="entry name" value="FAD-bd_FR_type"/>
</dbReference>
<keyword evidence="26" id="KW-1185">Reference proteome</keyword>
<evidence type="ECO:0000256" key="9">
    <source>
        <dbReference type="ARBA" id="ARBA00022723"/>
    </source>
</evidence>
<evidence type="ECO:0000256" key="19">
    <source>
        <dbReference type="ARBA" id="ARBA00023324"/>
    </source>
</evidence>
<dbReference type="Gene3D" id="1.10.640.10">
    <property type="entry name" value="Haem peroxidase domain superfamily, animal type"/>
    <property type="match status" value="1"/>
</dbReference>
<evidence type="ECO:0000256" key="8">
    <source>
        <dbReference type="ARBA" id="ARBA00022692"/>
    </source>
</evidence>
<evidence type="ECO:0000259" key="24">
    <source>
        <dbReference type="PROSITE" id="PS51384"/>
    </source>
</evidence>
<dbReference type="InterPro" id="IPR034821">
    <property type="entry name" value="DUOX_peroxidase"/>
</dbReference>
<dbReference type="Pfam" id="PF03098">
    <property type="entry name" value="An_peroxidase"/>
    <property type="match status" value="1"/>
</dbReference>
<evidence type="ECO:0000256" key="1">
    <source>
        <dbReference type="ARBA" id="ARBA00003796"/>
    </source>
</evidence>
<dbReference type="SFLD" id="SFLDS00052">
    <property type="entry name" value="Ferric_Reductase_Domain"/>
    <property type="match status" value="1"/>
</dbReference>
<evidence type="ECO:0000256" key="13">
    <source>
        <dbReference type="ARBA" id="ARBA00022837"/>
    </source>
</evidence>
<reference evidence="25" key="4">
    <citation type="submission" date="2025-08" db="UniProtKB">
        <authorList>
            <consortium name="Ensembl"/>
        </authorList>
    </citation>
    <scope>IDENTIFICATION</scope>
</reference>
<dbReference type="CDD" id="cd00051">
    <property type="entry name" value="EFh"/>
    <property type="match status" value="2"/>
</dbReference>